<accession>A0A504U5P4</accession>
<protein>
    <submittedName>
        <fullName evidence="2">Uncharacterized protein</fullName>
    </submittedName>
</protein>
<sequence length="62" mass="6733">MTASTGSSAGGADVGRLPRFSVSWVLVEAFWLFAAFWLLPVRVSSASVRILLLRLAPWLLAD</sequence>
<dbReference type="EMBL" id="VFYP01000001">
    <property type="protein sequence ID" value="TPP10328.1"/>
    <property type="molecule type" value="Genomic_DNA"/>
</dbReference>
<comment type="caution">
    <text evidence="2">The sequence shown here is derived from an EMBL/GenBank/DDBJ whole genome shotgun (WGS) entry which is preliminary data.</text>
</comment>
<dbReference type="Proteomes" id="UP000316429">
    <property type="component" value="Unassembled WGS sequence"/>
</dbReference>
<keyword evidence="1" id="KW-1133">Transmembrane helix</keyword>
<evidence type="ECO:0000313" key="2">
    <source>
        <dbReference type="EMBL" id="TPP10328.1"/>
    </source>
</evidence>
<proteinExistence type="predicted"/>
<keyword evidence="3" id="KW-1185">Reference proteome</keyword>
<evidence type="ECO:0000256" key="1">
    <source>
        <dbReference type="SAM" id="Phobius"/>
    </source>
</evidence>
<organism evidence="2 3">
    <name type="scientific">Rhizobium glycinendophyticum</name>
    <dbReference type="NCBI Taxonomy" id="2589807"/>
    <lineage>
        <taxon>Bacteria</taxon>
        <taxon>Pseudomonadati</taxon>
        <taxon>Pseudomonadota</taxon>
        <taxon>Alphaproteobacteria</taxon>
        <taxon>Hyphomicrobiales</taxon>
        <taxon>Rhizobiaceae</taxon>
        <taxon>Rhizobium/Agrobacterium group</taxon>
        <taxon>Rhizobium</taxon>
    </lineage>
</organism>
<reference evidence="2 3" key="1">
    <citation type="submission" date="2019-06" db="EMBL/GenBank/DDBJ databases">
        <title>Rhizobium sp. CL12 isolated from roots of soybean.</title>
        <authorList>
            <person name="Wang C."/>
        </authorList>
    </citation>
    <scope>NUCLEOTIDE SEQUENCE [LARGE SCALE GENOMIC DNA]</scope>
    <source>
        <strain evidence="2 3">CL12</strain>
    </source>
</reference>
<evidence type="ECO:0000313" key="3">
    <source>
        <dbReference type="Proteomes" id="UP000316429"/>
    </source>
</evidence>
<feature type="transmembrane region" description="Helical" evidence="1">
    <location>
        <begin position="20"/>
        <end position="39"/>
    </location>
</feature>
<name>A0A504U5P4_9HYPH</name>
<gene>
    <name evidence="2" type="ORF">FJQ55_05555</name>
</gene>
<keyword evidence="1" id="KW-0812">Transmembrane</keyword>
<keyword evidence="1" id="KW-0472">Membrane</keyword>
<dbReference type="AlphaFoldDB" id="A0A504U5P4"/>